<dbReference type="AlphaFoldDB" id="A0A316TWU2"/>
<protein>
    <recommendedName>
        <fullName evidence="3">Outer membrane protein beta-barrel domain-containing protein</fullName>
    </recommendedName>
</protein>
<keyword evidence="2" id="KW-1185">Reference proteome</keyword>
<dbReference type="SUPFAM" id="SSF56925">
    <property type="entry name" value="OMPA-like"/>
    <property type="match status" value="1"/>
</dbReference>
<dbReference type="Gene3D" id="2.40.160.20">
    <property type="match status" value="1"/>
</dbReference>
<evidence type="ECO:0000313" key="2">
    <source>
        <dbReference type="Proteomes" id="UP000245533"/>
    </source>
</evidence>
<gene>
    <name evidence="1" type="ORF">DDZ15_07070</name>
</gene>
<evidence type="ECO:0000313" key="1">
    <source>
        <dbReference type="EMBL" id="PWN07024.1"/>
    </source>
</evidence>
<proteinExistence type="predicted"/>
<dbReference type="EMBL" id="QGGB01000005">
    <property type="protein sequence ID" value="PWN07024.1"/>
    <property type="molecule type" value="Genomic_DNA"/>
</dbReference>
<organism evidence="1 2">
    <name type="scientific">Rhodohalobacter mucosus</name>
    <dbReference type="NCBI Taxonomy" id="2079485"/>
    <lineage>
        <taxon>Bacteria</taxon>
        <taxon>Pseudomonadati</taxon>
        <taxon>Balneolota</taxon>
        <taxon>Balneolia</taxon>
        <taxon>Balneolales</taxon>
        <taxon>Balneolaceae</taxon>
        <taxon>Rhodohalobacter</taxon>
    </lineage>
</organism>
<dbReference type="OrthoDB" id="1122114at2"/>
<evidence type="ECO:0008006" key="3">
    <source>
        <dbReference type="Google" id="ProtNLM"/>
    </source>
</evidence>
<sequence>MNVYGLAGINITGINVEFDTGGFGSASSSDSEIGLNIGGGAEFDVDFATLFGEAKFGGIGHDANQFVVGAGLRFPIGGN</sequence>
<dbReference type="RefSeq" id="WP_109646373.1">
    <property type="nucleotide sequence ID" value="NZ_QGGB01000005.1"/>
</dbReference>
<accession>A0A316TWU2</accession>
<dbReference type="Proteomes" id="UP000245533">
    <property type="component" value="Unassembled WGS sequence"/>
</dbReference>
<reference evidence="1 2" key="1">
    <citation type="submission" date="2018-05" db="EMBL/GenBank/DDBJ databases">
        <title>Rhodohalobacter halophilus gen. nov., sp. nov., a moderately halophilic member of the family Balneolaceae.</title>
        <authorList>
            <person name="Liu Z.-W."/>
        </authorList>
    </citation>
    <scope>NUCLEOTIDE SEQUENCE [LARGE SCALE GENOMIC DNA]</scope>
    <source>
        <strain evidence="1 2">8A47</strain>
    </source>
</reference>
<comment type="caution">
    <text evidence="1">The sequence shown here is derived from an EMBL/GenBank/DDBJ whole genome shotgun (WGS) entry which is preliminary data.</text>
</comment>
<name>A0A316TWU2_9BACT</name>
<dbReference type="InterPro" id="IPR011250">
    <property type="entry name" value="OMP/PagP_B-barrel"/>
</dbReference>